<protein>
    <recommendedName>
        <fullName evidence="2">Anti-sigma factor antagonist</fullName>
    </recommendedName>
</protein>
<dbReference type="PANTHER" id="PTHR33495">
    <property type="entry name" value="ANTI-SIGMA FACTOR ANTAGONIST TM_1081-RELATED-RELATED"/>
    <property type="match status" value="1"/>
</dbReference>
<comment type="similarity">
    <text evidence="1 2">Belongs to the anti-sigma-factor antagonist family.</text>
</comment>
<name>A0A6I6FKP8_9ACTN</name>
<dbReference type="NCBIfam" id="TIGR00377">
    <property type="entry name" value="ant_ant_sig"/>
    <property type="match status" value="1"/>
</dbReference>
<dbReference type="InterPro" id="IPR003658">
    <property type="entry name" value="Anti-sigma_ant"/>
</dbReference>
<dbReference type="EMBL" id="CP034279">
    <property type="protein sequence ID" value="QGV82007.1"/>
    <property type="molecule type" value="Genomic_DNA"/>
</dbReference>
<dbReference type="OrthoDB" id="3481860at2"/>
<accession>A0A6I6FKP8</accession>
<dbReference type="GO" id="GO:0043856">
    <property type="term" value="F:anti-sigma factor antagonist activity"/>
    <property type="evidence" value="ECO:0007669"/>
    <property type="project" value="InterPro"/>
</dbReference>
<organism evidence="4 5">
    <name type="scientific">Streptomyces ficellus</name>
    <dbReference type="NCBI Taxonomy" id="1977088"/>
    <lineage>
        <taxon>Bacteria</taxon>
        <taxon>Bacillati</taxon>
        <taxon>Actinomycetota</taxon>
        <taxon>Actinomycetes</taxon>
        <taxon>Kitasatosporales</taxon>
        <taxon>Streptomycetaceae</taxon>
        <taxon>Streptomyces</taxon>
    </lineage>
</organism>
<dbReference type="PROSITE" id="PS50801">
    <property type="entry name" value="STAS"/>
    <property type="match status" value="1"/>
</dbReference>
<dbReference type="InterPro" id="IPR036513">
    <property type="entry name" value="STAS_dom_sf"/>
</dbReference>
<keyword evidence="5" id="KW-1185">Reference proteome</keyword>
<proteinExistence type="inferred from homology"/>
<dbReference type="RefSeq" id="WP_156695743.1">
    <property type="nucleotide sequence ID" value="NZ_CP034279.1"/>
</dbReference>
<dbReference type="CDD" id="cd07043">
    <property type="entry name" value="STAS_anti-anti-sigma_factors"/>
    <property type="match status" value="1"/>
</dbReference>
<dbReference type="PANTHER" id="PTHR33495:SF2">
    <property type="entry name" value="ANTI-SIGMA FACTOR ANTAGONIST TM_1081-RELATED"/>
    <property type="match status" value="1"/>
</dbReference>
<gene>
    <name evidence="4" type="ORF">EIZ62_29925</name>
</gene>
<evidence type="ECO:0000256" key="1">
    <source>
        <dbReference type="ARBA" id="ARBA00009013"/>
    </source>
</evidence>
<dbReference type="Gene3D" id="3.30.750.24">
    <property type="entry name" value="STAS domain"/>
    <property type="match status" value="1"/>
</dbReference>
<feature type="domain" description="STAS" evidence="3">
    <location>
        <begin position="16"/>
        <end position="109"/>
    </location>
</feature>
<dbReference type="Pfam" id="PF13466">
    <property type="entry name" value="STAS_2"/>
    <property type="match status" value="1"/>
</dbReference>
<evidence type="ECO:0000313" key="5">
    <source>
        <dbReference type="Proteomes" id="UP000422572"/>
    </source>
</evidence>
<evidence type="ECO:0000256" key="2">
    <source>
        <dbReference type="RuleBase" id="RU003749"/>
    </source>
</evidence>
<sequence>MSPLNITRRDAATGPVLHVAGELDYEQATALRQQVGRLELSPGQCLVIDLSGLSFCDSSGITALLAARHHAHAAGADIVLSAVPSNTLRVLGIVGLDQVFTIRDAGADG</sequence>
<dbReference type="Proteomes" id="UP000422572">
    <property type="component" value="Chromosome"/>
</dbReference>
<evidence type="ECO:0000259" key="3">
    <source>
        <dbReference type="PROSITE" id="PS50801"/>
    </source>
</evidence>
<reference evidence="4 5" key="1">
    <citation type="submission" date="2018-12" db="EMBL/GenBank/DDBJ databases">
        <title>Complete genome sequence of Streptomyces ficellus NRRL8067, the producer of ficellomycin, feldamycin and nojirimycin.</title>
        <authorList>
            <person name="Zhang H."/>
            <person name="Yue R."/>
            <person name="Liu Y."/>
            <person name="Li M."/>
            <person name="Mu H."/>
            <person name="Zhang J."/>
        </authorList>
    </citation>
    <scope>NUCLEOTIDE SEQUENCE [LARGE SCALE GENOMIC DNA]</scope>
    <source>
        <strain evidence="4 5">NRRL 8067</strain>
    </source>
</reference>
<dbReference type="SUPFAM" id="SSF52091">
    <property type="entry name" value="SpoIIaa-like"/>
    <property type="match status" value="1"/>
</dbReference>
<dbReference type="AlphaFoldDB" id="A0A6I6FKP8"/>
<evidence type="ECO:0000313" key="4">
    <source>
        <dbReference type="EMBL" id="QGV82007.1"/>
    </source>
</evidence>
<dbReference type="InterPro" id="IPR058548">
    <property type="entry name" value="MlaB-like_STAS"/>
</dbReference>
<dbReference type="KEGG" id="sfic:EIZ62_29925"/>
<dbReference type="InterPro" id="IPR002645">
    <property type="entry name" value="STAS_dom"/>
</dbReference>